<keyword evidence="1" id="KW-0808">Transferase</keyword>
<dbReference type="RefSeq" id="WP_318352246.1">
    <property type="nucleotide sequence ID" value="NZ_JAWQEV010000001.1"/>
</dbReference>
<protein>
    <submittedName>
        <fullName evidence="4">GNAT family N-acetyltransferase</fullName>
    </submittedName>
</protein>
<evidence type="ECO:0000313" key="5">
    <source>
        <dbReference type="Proteomes" id="UP001283109"/>
    </source>
</evidence>
<dbReference type="EMBL" id="JAWQEV010000001">
    <property type="protein sequence ID" value="MDW4571721.1"/>
    <property type="molecule type" value="Genomic_DNA"/>
</dbReference>
<name>A0ABU4GXB0_9MICO</name>
<dbReference type="PANTHER" id="PTHR43877">
    <property type="entry name" value="AMINOALKYLPHOSPHONATE N-ACETYLTRANSFERASE-RELATED-RELATED"/>
    <property type="match status" value="1"/>
</dbReference>
<proteinExistence type="predicted"/>
<comment type="caution">
    <text evidence="4">The sequence shown here is derived from an EMBL/GenBank/DDBJ whole genome shotgun (WGS) entry which is preliminary data.</text>
</comment>
<keyword evidence="5" id="KW-1185">Reference proteome</keyword>
<accession>A0ABU4GXB0</accession>
<reference evidence="4 5" key="1">
    <citation type="submission" date="2023-11" db="EMBL/GenBank/DDBJ databases">
        <title>Draft genome sequence of Microbacterium arthrosphaerae JCM 30492.</title>
        <authorList>
            <person name="Zhang G."/>
            <person name="Ding Y."/>
        </authorList>
    </citation>
    <scope>NUCLEOTIDE SEQUENCE [LARGE SCALE GENOMIC DNA]</scope>
    <source>
        <strain evidence="4 5">JCM 30492</strain>
    </source>
</reference>
<dbReference type="Proteomes" id="UP001283109">
    <property type="component" value="Unassembled WGS sequence"/>
</dbReference>
<keyword evidence="2" id="KW-0012">Acyltransferase</keyword>
<gene>
    <name evidence="4" type="ORF">R8Z58_02900</name>
</gene>
<evidence type="ECO:0000256" key="2">
    <source>
        <dbReference type="ARBA" id="ARBA00023315"/>
    </source>
</evidence>
<dbReference type="SUPFAM" id="SSF55729">
    <property type="entry name" value="Acyl-CoA N-acyltransferases (Nat)"/>
    <property type="match status" value="1"/>
</dbReference>
<dbReference type="Gene3D" id="3.40.630.30">
    <property type="match status" value="1"/>
</dbReference>
<dbReference type="Pfam" id="PF00583">
    <property type="entry name" value="Acetyltransf_1"/>
    <property type="match status" value="1"/>
</dbReference>
<dbReference type="InterPro" id="IPR016181">
    <property type="entry name" value="Acyl_CoA_acyltransferase"/>
</dbReference>
<evidence type="ECO:0000259" key="3">
    <source>
        <dbReference type="PROSITE" id="PS51186"/>
    </source>
</evidence>
<dbReference type="InterPro" id="IPR000182">
    <property type="entry name" value="GNAT_dom"/>
</dbReference>
<evidence type="ECO:0000256" key="1">
    <source>
        <dbReference type="ARBA" id="ARBA00022679"/>
    </source>
</evidence>
<dbReference type="CDD" id="cd04301">
    <property type="entry name" value="NAT_SF"/>
    <property type="match status" value="1"/>
</dbReference>
<evidence type="ECO:0000313" key="4">
    <source>
        <dbReference type="EMBL" id="MDW4571721.1"/>
    </source>
</evidence>
<dbReference type="PROSITE" id="PS51186">
    <property type="entry name" value="GNAT"/>
    <property type="match status" value="1"/>
</dbReference>
<organism evidence="4 5">
    <name type="scientific">Microbacterium arthrosphaerae</name>
    <dbReference type="NCBI Taxonomy" id="792652"/>
    <lineage>
        <taxon>Bacteria</taxon>
        <taxon>Bacillati</taxon>
        <taxon>Actinomycetota</taxon>
        <taxon>Actinomycetes</taxon>
        <taxon>Micrococcales</taxon>
        <taxon>Microbacteriaceae</taxon>
        <taxon>Microbacterium</taxon>
    </lineage>
</organism>
<feature type="domain" description="N-acetyltransferase" evidence="3">
    <location>
        <begin position="3"/>
        <end position="164"/>
    </location>
</feature>
<sequence>MTFTVREPRVQEAAEIADVHVTTWRETYTDLLPDGFIDDDHVRARHRMWATLLADPREEWIVRVAERDGAVIGLAMAGPANGQEGEPAPRERQLYMLYVLAAEHGRGAGQALLDAVLGEEPAMLWVAKENPRAVAFYRRNGFRFDGAEQQDPLAPKIVDARMVR</sequence>
<dbReference type="InterPro" id="IPR050832">
    <property type="entry name" value="Bact_Acetyltransf"/>
</dbReference>